<evidence type="ECO:0000256" key="3">
    <source>
        <dbReference type="SAM" id="Phobius"/>
    </source>
</evidence>
<dbReference type="InterPro" id="IPR013806">
    <property type="entry name" value="Kringle-like"/>
</dbReference>
<feature type="chain" id="PRO_5046239193" description="Kringle domain-containing protein" evidence="4">
    <location>
        <begin position="19"/>
        <end position="563"/>
    </location>
</feature>
<keyword evidence="1" id="KW-0420">Kringle</keyword>
<evidence type="ECO:0000256" key="1">
    <source>
        <dbReference type="ARBA" id="ARBA00022572"/>
    </source>
</evidence>
<reference evidence="6 7" key="1">
    <citation type="journal article" date="2024" name="BMC Biol.">
        <title>Comparative genomics of Ascetosporea gives new insight into the evolutionary basis for animal parasitism in Rhizaria.</title>
        <authorList>
            <person name="Hiltunen Thoren M."/>
            <person name="Onut-Brannstrom I."/>
            <person name="Alfjorden A."/>
            <person name="Peckova H."/>
            <person name="Swords F."/>
            <person name="Hooper C."/>
            <person name="Holzer A.S."/>
            <person name="Bass D."/>
            <person name="Burki F."/>
        </authorList>
    </citation>
    <scope>NUCLEOTIDE SEQUENCE [LARGE SCALE GENOMIC DNA]</scope>
    <source>
        <strain evidence="6">20-A016</strain>
    </source>
</reference>
<evidence type="ECO:0000256" key="2">
    <source>
        <dbReference type="ARBA" id="ARBA00023157"/>
    </source>
</evidence>
<dbReference type="Gene3D" id="2.40.20.10">
    <property type="entry name" value="Plasminogen Kringle 4"/>
    <property type="match status" value="1"/>
</dbReference>
<dbReference type="InterPro" id="IPR050759">
    <property type="entry name" value="Serine_protease_kringle"/>
</dbReference>
<feature type="signal peptide" evidence="4">
    <location>
        <begin position="1"/>
        <end position="18"/>
    </location>
</feature>
<keyword evidence="4" id="KW-0732">Signal</keyword>
<keyword evidence="3" id="KW-1133">Transmembrane helix</keyword>
<name>A0ABV2AJ13_9EUKA</name>
<proteinExistence type="predicted"/>
<sequence>MDIFLIFLIFGMMRPFQARPQYTLKDFDSFPYMYGQPDSASKAFQTCQRYRKRLCHKPELERYYKTGRYGCKHFWAYHPDLSMVLSTAILNKNNKCLKTFDYTGIVPMFQHVYYSGYVYYCAIERGPYDGLDLYLPICKDCEGTGKEYKGTLSKTAKGYKCQNWDKLYPQKHTFKLAAFDQNFCRNPDERSKPFCLVDDDKAKEKWDYCDLNCKPYGNFDYCKISFFSEKYFRGKRCDFSVGRAEFKLFSIDGKNCLHNVVVKSIELKGQFCIGHISNYAQMVKNKAIENFRPTVLKGFVLYDTSAQVLLKRYNSFFDYINNHDQYYTLCTPAQVDEAANEIKDESKDRVGRTNVFTKHGKLFMEYSYGMQSSSKLKGSWCCENKNITIPRRIVSIDKAEKECESQSYKTTFLVRGKEITYNIRKRMATFAELQVNVVEYGLELNTFCLVKLSEYPRHIIATNGKVHFVRNTGQVCCVDKDCFPLNYPCSIDSDCCTLKCVNALCFDENAPQDDRNSGKLEGKIPAWLRTLIFFGFLFAFSCCIRCCCPERRLISGSTIPHDE</sequence>
<dbReference type="SUPFAM" id="SSF57440">
    <property type="entry name" value="Kringle-like"/>
    <property type="match status" value="1"/>
</dbReference>
<dbReference type="SMART" id="SM00130">
    <property type="entry name" value="KR"/>
    <property type="match status" value="1"/>
</dbReference>
<dbReference type="CDD" id="cd00108">
    <property type="entry name" value="KR"/>
    <property type="match status" value="1"/>
</dbReference>
<dbReference type="PANTHER" id="PTHR24261">
    <property type="entry name" value="PLASMINOGEN-RELATED"/>
    <property type="match status" value="1"/>
</dbReference>
<evidence type="ECO:0000256" key="4">
    <source>
        <dbReference type="SAM" id="SignalP"/>
    </source>
</evidence>
<dbReference type="EMBL" id="JBDODL010000236">
    <property type="protein sequence ID" value="MES1919237.1"/>
    <property type="molecule type" value="Genomic_DNA"/>
</dbReference>
<dbReference type="InterPro" id="IPR038178">
    <property type="entry name" value="Kringle_sf"/>
</dbReference>
<organism evidence="6 7">
    <name type="scientific">Bonamia ostreae</name>
    <dbReference type="NCBI Taxonomy" id="126728"/>
    <lineage>
        <taxon>Eukaryota</taxon>
        <taxon>Sar</taxon>
        <taxon>Rhizaria</taxon>
        <taxon>Endomyxa</taxon>
        <taxon>Ascetosporea</taxon>
        <taxon>Haplosporida</taxon>
        <taxon>Bonamia</taxon>
    </lineage>
</organism>
<evidence type="ECO:0000313" key="7">
    <source>
        <dbReference type="Proteomes" id="UP001439008"/>
    </source>
</evidence>
<evidence type="ECO:0000259" key="5">
    <source>
        <dbReference type="PROSITE" id="PS50070"/>
    </source>
</evidence>
<keyword evidence="3" id="KW-0812">Transmembrane</keyword>
<dbReference type="Pfam" id="PF00051">
    <property type="entry name" value="Kringle"/>
    <property type="match status" value="1"/>
</dbReference>
<comment type="caution">
    <text evidence="6">The sequence shown here is derived from an EMBL/GenBank/DDBJ whole genome shotgun (WGS) entry which is preliminary data.</text>
</comment>
<dbReference type="PROSITE" id="PS50070">
    <property type="entry name" value="KRINGLE_2"/>
    <property type="match status" value="1"/>
</dbReference>
<dbReference type="PANTHER" id="PTHR24261:SF7">
    <property type="entry name" value="KRINGLE DOMAIN-CONTAINING PROTEIN"/>
    <property type="match status" value="1"/>
</dbReference>
<accession>A0ABV2AJ13</accession>
<protein>
    <recommendedName>
        <fullName evidence="5">Kringle domain-containing protein</fullName>
    </recommendedName>
</protein>
<keyword evidence="2" id="KW-1015">Disulfide bond</keyword>
<feature type="domain" description="Kringle" evidence="5">
    <location>
        <begin position="143"/>
        <end position="222"/>
    </location>
</feature>
<dbReference type="InterPro" id="IPR000001">
    <property type="entry name" value="Kringle"/>
</dbReference>
<dbReference type="Proteomes" id="UP001439008">
    <property type="component" value="Unassembled WGS sequence"/>
</dbReference>
<evidence type="ECO:0000313" key="6">
    <source>
        <dbReference type="EMBL" id="MES1919237.1"/>
    </source>
</evidence>
<keyword evidence="3" id="KW-0472">Membrane</keyword>
<feature type="transmembrane region" description="Helical" evidence="3">
    <location>
        <begin position="526"/>
        <end position="548"/>
    </location>
</feature>
<gene>
    <name evidence="6" type="ORF">MHBO_001096</name>
</gene>
<keyword evidence="7" id="KW-1185">Reference proteome</keyword>
<dbReference type="PRINTS" id="PR00018">
    <property type="entry name" value="KRINGLE"/>
</dbReference>